<organism evidence="1 2">
    <name type="scientific">Abyssibacter profundi</name>
    <dbReference type="NCBI Taxonomy" id="2182787"/>
    <lineage>
        <taxon>Bacteria</taxon>
        <taxon>Pseudomonadati</taxon>
        <taxon>Pseudomonadota</taxon>
        <taxon>Gammaproteobacteria</taxon>
        <taxon>Chromatiales</taxon>
        <taxon>Oceanococcaceae</taxon>
        <taxon>Abyssibacter</taxon>
    </lineage>
</organism>
<protein>
    <recommendedName>
        <fullName evidence="3">PLD phosphodiesterase domain-containing protein</fullName>
    </recommendedName>
</protein>
<evidence type="ECO:0000313" key="2">
    <source>
        <dbReference type="Proteomes" id="UP000251800"/>
    </source>
</evidence>
<evidence type="ECO:0008006" key="3">
    <source>
        <dbReference type="Google" id="ProtNLM"/>
    </source>
</evidence>
<dbReference type="Proteomes" id="UP000251800">
    <property type="component" value="Unassembled WGS sequence"/>
</dbReference>
<keyword evidence="2" id="KW-1185">Reference proteome</keyword>
<dbReference type="RefSeq" id="WP_109721395.1">
    <property type="nucleotide sequence ID" value="NZ_QEQK01000017.1"/>
</dbReference>
<dbReference type="AlphaFoldDB" id="A0A383XQC8"/>
<accession>A0A383XQC8</accession>
<dbReference type="OrthoDB" id="369674at2"/>
<dbReference type="EMBL" id="QEQK01000017">
    <property type="protein sequence ID" value="PWN54832.1"/>
    <property type="molecule type" value="Genomic_DNA"/>
</dbReference>
<dbReference type="InterPro" id="IPR059166">
    <property type="entry name" value="PLD-like_cat"/>
</dbReference>
<gene>
    <name evidence="1" type="ORF">DEH80_15315</name>
</gene>
<name>A0A383XQC8_9GAMM</name>
<evidence type="ECO:0000313" key="1">
    <source>
        <dbReference type="EMBL" id="PWN54832.1"/>
    </source>
</evidence>
<dbReference type="CDD" id="cd09176">
    <property type="entry name" value="PLDc_unchar6"/>
    <property type="match status" value="1"/>
</dbReference>
<comment type="caution">
    <text evidence="1">The sequence shown here is derived from an EMBL/GenBank/DDBJ whole genome shotgun (WGS) entry which is preliminary data.</text>
</comment>
<sequence>MLPPDSRVVAVELLRAPEGYTLDSAVLTSYSLDLETLLALPLAVLSQADAGIEQLLRDPLLLLESLRESGQKIHVFVDESAIAVPRTERPLFSMLEASVHSVKAPNGGAFHPKVWAARFVAPGRKPMLRVAVLSRNLTYDRSWDLGIVSCATEKSGAEASSSRDLARLFATLPSLCTESLPTIASDLVSSMSESLGRTLFPAPEGFTGNIEYTVFGLDSGVQSPWQPLQSASRVLAMAPFVNQTALSVLAQLGSKDKRSLISRQDSLDALPESGLEPWGDVRVMSESIEDESEDGVPTELSGLHAKLLGLEHSWDVTWFAGSSNLTAAAFTGANVEMMASVTGRRSKSGIERFEEAGIGRMLEPYRRIERPVEDAALTKAIEELESAKRTVIDSALRIATAEADTDWQWTLEGKVELPDSVAVHHWPISLSASASRPLVLPVSWRIPTSHLTAFVAFHCKSSHPKVEDIHFVLKLPTQGFPENRVNQVLRTLIDSPERFLQFLRALLGGLEGLVDWADGRNEPGTGESWNLPALGDETLLEDLLRMASRDPQRLEPIRRLIYDLEQSDGDKLVIPREFLHIWKVVERSLAERKA</sequence>
<reference evidence="1 2" key="1">
    <citation type="submission" date="2018-05" db="EMBL/GenBank/DDBJ databases">
        <title>Abyssibacter profundi OUC007T gen. nov., sp. nov, a marine bacterium isolated from seawater of the Mariana Trench.</title>
        <authorList>
            <person name="Zhou S."/>
        </authorList>
    </citation>
    <scope>NUCLEOTIDE SEQUENCE [LARGE SCALE GENOMIC DNA]</scope>
    <source>
        <strain evidence="1 2">OUC007</strain>
    </source>
</reference>
<proteinExistence type="predicted"/>